<dbReference type="GO" id="GO:0006351">
    <property type="term" value="P:DNA-templated transcription"/>
    <property type="evidence" value="ECO:0007669"/>
    <property type="project" value="InterPro"/>
</dbReference>
<dbReference type="PROSITE" id="PS00463">
    <property type="entry name" value="ZN2_CY6_FUNGAL_1"/>
    <property type="match status" value="1"/>
</dbReference>
<dbReference type="Pfam" id="PF04082">
    <property type="entry name" value="Fungal_trans"/>
    <property type="match status" value="1"/>
</dbReference>
<feature type="compositionally biased region" description="Polar residues" evidence="3">
    <location>
        <begin position="79"/>
        <end position="92"/>
    </location>
</feature>
<evidence type="ECO:0000259" key="4">
    <source>
        <dbReference type="PROSITE" id="PS50048"/>
    </source>
</evidence>
<dbReference type="AlphaFoldDB" id="A0A2J6SB49"/>
<dbReference type="PROSITE" id="PS50048">
    <property type="entry name" value="ZN2_CY6_FUNGAL_2"/>
    <property type="match status" value="1"/>
</dbReference>
<dbReference type="Pfam" id="PF00172">
    <property type="entry name" value="Zn_clus"/>
    <property type="match status" value="1"/>
</dbReference>
<feature type="compositionally biased region" description="Polar residues" evidence="3">
    <location>
        <begin position="100"/>
        <end position="112"/>
    </location>
</feature>
<dbReference type="OrthoDB" id="3037908at2759"/>
<proteinExistence type="predicted"/>
<dbReference type="SUPFAM" id="SSF57701">
    <property type="entry name" value="Zn2/Cys6 DNA-binding domain"/>
    <property type="match status" value="1"/>
</dbReference>
<dbReference type="GO" id="GO:0003677">
    <property type="term" value="F:DNA binding"/>
    <property type="evidence" value="ECO:0007669"/>
    <property type="project" value="InterPro"/>
</dbReference>
<dbReference type="InterPro" id="IPR050987">
    <property type="entry name" value="AtrR-like"/>
</dbReference>
<dbReference type="CDD" id="cd00067">
    <property type="entry name" value="GAL4"/>
    <property type="match status" value="1"/>
</dbReference>
<dbReference type="PANTHER" id="PTHR46910:SF1">
    <property type="entry name" value="MISCELLANEOUS ZN(II)2CYS6 TRANSCRIPTION FACTOR (EUROFUNG)-RELATED"/>
    <property type="match status" value="1"/>
</dbReference>
<feature type="compositionally biased region" description="Basic and acidic residues" evidence="3">
    <location>
        <begin position="59"/>
        <end position="68"/>
    </location>
</feature>
<dbReference type="PANTHER" id="PTHR46910">
    <property type="entry name" value="TRANSCRIPTION FACTOR PDR1"/>
    <property type="match status" value="1"/>
</dbReference>
<feature type="domain" description="Zn(2)-C6 fungal-type" evidence="4">
    <location>
        <begin position="16"/>
        <end position="46"/>
    </location>
</feature>
<dbReference type="InterPro" id="IPR036864">
    <property type="entry name" value="Zn2-C6_fun-type_DNA-bd_sf"/>
</dbReference>
<dbReference type="Gene3D" id="4.10.240.10">
    <property type="entry name" value="Zn(2)-C6 fungal-type DNA-binding domain"/>
    <property type="match status" value="1"/>
</dbReference>
<organism evidence="5 6">
    <name type="scientific">Hyaloscypha variabilis (strain UAMH 11265 / GT02V1 / F)</name>
    <name type="common">Meliniomyces variabilis</name>
    <dbReference type="NCBI Taxonomy" id="1149755"/>
    <lineage>
        <taxon>Eukaryota</taxon>
        <taxon>Fungi</taxon>
        <taxon>Dikarya</taxon>
        <taxon>Ascomycota</taxon>
        <taxon>Pezizomycotina</taxon>
        <taxon>Leotiomycetes</taxon>
        <taxon>Helotiales</taxon>
        <taxon>Hyaloscyphaceae</taxon>
        <taxon>Hyaloscypha</taxon>
        <taxon>Hyaloscypha variabilis</taxon>
    </lineage>
</organism>
<reference evidence="5 6" key="1">
    <citation type="submission" date="2016-04" db="EMBL/GenBank/DDBJ databases">
        <title>A degradative enzymes factory behind the ericoid mycorrhizal symbiosis.</title>
        <authorList>
            <consortium name="DOE Joint Genome Institute"/>
            <person name="Martino E."/>
            <person name="Morin E."/>
            <person name="Grelet G."/>
            <person name="Kuo A."/>
            <person name="Kohler A."/>
            <person name="Daghino S."/>
            <person name="Barry K."/>
            <person name="Choi C."/>
            <person name="Cichocki N."/>
            <person name="Clum A."/>
            <person name="Copeland A."/>
            <person name="Hainaut M."/>
            <person name="Haridas S."/>
            <person name="Labutti K."/>
            <person name="Lindquist E."/>
            <person name="Lipzen A."/>
            <person name="Khouja H.-R."/>
            <person name="Murat C."/>
            <person name="Ohm R."/>
            <person name="Olson A."/>
            <person name="Spatafora J."/>
            <person name="Veneault-Fourrey C."/>
            <person name="Henrissat B."/>
            <person name="Grigoriev I."/>
            <person name="Martin F."/>
            <person name="Perotto S."/>
        </authorList>
    </citation>
    <scope>NUCLEOTIDE SEQUENCE [LARGE SCALE GENOMIC DNA]</scope>
    <source>
        <strain evidence="5 6">F</strain>
    </source>
</reference>
<evidence type="ECO:0000256" key="1">
    <source>
        <dbReference type="ARBA" id="ARBA00022723"/>
    </source>
</evidence>
<keyword evidence="6" id="KW-1185">Reference proteome</keyword>
<keyword evidence="2" id="KW-0539">Nucleus</keyword>
<dbReference type="GO" id="GO:0008270">
    <property type="term" value="F:zinc ion binding"/>
    <property type="evidence" value="ECO:0007669"/>
    <property type="project" value="InterPro"/>
</dbReference>
<evidence type="ECO:0000313" key="6">
    <source>
        <dbReference type="Proteomes" id="UP000235786"/>
    </source>
</evidence>
<keyword evidence="1" id="KW-0479">Metal-binding</keyword>
<dbReference type="CDD" id="cd12148">
    <property type="entry name" value="fungal_TF_MHR"/>
    <property type="match status" value="1"/>
</dbReference>
<dbReference type="InterPro" id="IPR007219">
    <property type="entry name" value="XnlR_reg_dom"/>
</dbReference>
<dbReference type="GO" id="GO:0000981">
    <property type="term" value="F:DNA-binding transcription factor activity, RNA polymerase II-specific"/>
    <property type="evidence" value="ECO:0007669"/>
    <property type="project" value="InterPro"/>
</dbReference>
<feature type="region of interest" description="Disordered" evidence="3">
    <location>
        <begin position="55"/>
        <end position="129"/>
    </location>
</feature>
<evidence type="ECO:0000256" key="2">
    <source>
        <dbReference type="ARBA" id="ARBA00023242"/>
    </source>
</evidence>
<evidence type="ECO:0000313" key="5">
    <source>
        <dbReference type="EMBL" id="PMD47981.1"/>
    </source>
</evidence>
<sequence>METYIPLAKRARLSMACNECRRRKVKCDTEAPKCRNCRLRNDTCTTTDPRRPHIAISREWIEKPRENQESPAAQAGMGQKNSAISSQSPPGLTTSTTTTANIGQSSPSTSATAPRGEEVGISPAQQPHEMAFNTDLSSDRIKMMGASSSQCLMKSLDLYLESAGIPPLSGNFRHGMRQAEEMEIPLVSSLPTLPEACYRDRYVSAFFDKIHPVYPLFDIDNMKHTIQNLSSKSNFHGMPQDQVPMLVSAYLIASIGADEEAQKITEDGTKYLVAAASLLGQIVFVPYLPTVQTLLLFTLVYRGRNKDGVGWQTLGIAIRIAHTLGLHRHSVKNPSTQHGVQSRSKQLFHARIWAICCSLEKMMQLESGRPTMIQDVDRDHMMGPDQHPPGHDFLQCHMGLAQHQGLISYHIYSHKPGSRTAQEILSDTARLDRSLLSWAKELPEEFRPSNDLFCSSHEFHIAAHLSIQYYQTVIALHRAALISPASKFLSEVENHDFDNGSRLRLRASEAICVSSARSIARLAIELSDRNIHSRILTDGPQLLACIVLGISLMKNLGARIMAADLELLKTCVEYTADRFVNSGHNALFAKGIKSIYEQVRLFISRKPSGKITPPMSMNTRSLPDADSTLLRRPENETQPAICPNQYNAREESGNISSNTTTLPKIPEPNTYLDSSTNRVVISASSVDSLPPTLNQDMYSDVLPFDDLNVQELWTWMGDLDYDNYSYVGSYENNGVL</sequence>
<dbReference type="EMBL" id="KZ613938">
    <property type="protein sequence ID" value="PMD47981.1"/>
    <property type="molecule type" value="Genomic_DNA"/>
</dbReference>
<dbReference type="Proteomes" id="UP000235786">
    <property type="component" value="Unassembled WGS sequence"/>
</dbReference>
<name>A0A2J6SB49_HYAVF</name>
<accession>A0A2J6SB49</accession>
<dbReference type="STRING" id="1149755.A0A2J6SB49"/>
<dbReference type="SMART" id="SM00066">
    <property type="entry name" value="GAL4"/>
    <property type="match status" value="1"/>
</dbReference>
<gene>
    <name evidence="5" type="ORF">L207DRAFT_576743</name>
</gene>
<protein>
    <recommendedName>
        <fullName evidence="4">Zn(2)-C6 fungal-type domain-containing protein</fullName>
    </recommendedName>
</protein>
<dbReference type="InterPro" id="IPR001138">
    <property type="entry name" value="Zn2Cys6_DnaBD"/>
</dbReference>
<dbReference type="SMART" id="SM00906">
    <property type="entry name" value="Fungal_trans"/>
    <property type="match status" value="1"/>
</dbReference>
<evidence type="ECO:0000256" key="3">
    <source>
        <dbReference type="SAM" id="MobiDB-lite"/>
    </source>
</evidence>